<dbReference type="InterPro" id="IPR011502">
    <property type="entry name" value="Nucleoporin_Nup85"/>
</dbReference>
<evidence type="ECO:0000256" key="5">
    <source>
        <dbReference type="ARBA" id="ARBA00022816"/>
    </source>
</evidence>
<dbReference type="EMBL" id="CAWYQH010000152">
    <property type="protein sequence ID" value="CAK8696312.1"/>
    <property type="molecule type" value="Genomic_DNA"/>
</dbReference>
<evidence type="ECO:0000256" key="10">
    <source>
        <dbReference type="RuleBase" id="RU365073"/>
    </source>
</evidence>
<comment type="similarity">
    <text evidence="2 10">Belongs to the nucleoporin Nup85 family.</text>
</comment>
<reference evidence="11 12" key="1">
    <citation type="submission" date="2024-02" db="EMBL/GenBank/DDBJ databases">
        <authorList>
            <person name="Daric V."/>
            <person name="Darras S."/>
        </authorList>
    </citation>
    <scope>NUCLEOTIDE SEQUENCE [LARGE SCALE GENOMIC DNA]</scope>
</reference>
<dbReference type="Pfam" id="PF07575">
    <property type="entry name" value="Nucleopor_Nup85"/>
    <property type="match status" value="1"/>
</dbReference>
<name>A0ABP0GXL7_CLALP</name>
<accession>A0ABP0GXL7</accession>
<keyword evidence="5 10" id="KW-0509">mRNA transport</keyword>
<sequence>MEEPDSDNANEIVVYDPLMEHHALHAHWQSGHSLMAFASTDTLASVDQPRDVSQHPIYLHEIHWNREMHSPVARKLVNESRLVFVGVQQQAEISGKPTKSQLLKFSRNYRSILQSCFMELRQKFEGSEEFDEELEKQMQLYSMMELIWSLCEILFIENSPDGTVLIQLVEWCKWHFPVADDYVRLCYNADDYGSPAQHPNYWPAIYTLALQGRTSEVREMLKLHPAFQTQEHDPFASIDELLRKMPIFSYHQSQSTNEFEMKWRHWHDECVKRFYGGDFDTMPNLKTLSRILCGDEGIIQELTELYGSWYQMLISYLYFKNPTISVSELHYHTKAFIDIFGGQSELGPLDRILLAAFKFDVSQVIRECCKHLGTWWLPTHLADLLHYCDLVPLSITESGTNVREHLIVEYTSSLSNFDSFWPVVVDYLSFCGSLSNHYLGLFVQRIPLSSEKKAAKVIRICEKRGLLKEVESICRQMKMKSMQHNRLGTALSWCIKANDSSFAMIIADKMLKEYARTGLFSNIDLIDYLGSSVLMSESLTFLGKYRDFHKLYAAEKFKDAGQLLLNLLMSRKAPLDFWPSLLMDCLPLLERNNLIYDVEETTGLLACLNVLDQKQKIFDSMTEIERENQEKKMKHLRLALTNNLAKAIVS</sequence>
<keyword evidence="10" id="KW-0472">Membrane</keyword>
<evidence type="ECO:0000256" key="6">
    <source>
        <dbReference type="ARBA" id="ARBA00022927"/>
    </source>
</evidence>
<evidence type="ECO:0000256" key="3">
    <source>
        <dbReference type="ARBA" id="ARBA00017729"/>
    </source>
</evidence>
<gene>
    <name evidence="11" type="ORF">CVLEPA_LOCUS29474</name>
</gene>
<comment type="subunit">
    <text evidence="10">Component of the nuclear pore complex (NPC).</text>
</comment>
<evidence type="ECO:0000256" key="1">
    <source>
        <dbReference type="ARBA" id="ARBA00004567"/>
    </source>
</evidence>
<evidence type="ECO:0000313" key="11">
    <source>
        <dbReference type="EMBL" id="CAK8696312.1"/>
    </source>
</evidence>
<evidence type="ECO:0000313" key="12">
    <source>
        <dbReference type="Proteomes" id="UP001642483"/>
    </source>
</evidence>
<keyword evidence="12" id="KW-1185">Reference proteome</keyword>
<dbReference type="Proteomes" id="UP001642483">
    <property type="component" value="Unassembled WGS sequence"/>
</dbReference>
<protein>
    <recommendedName>
        <fullName evidence="3 10">Nuclear pore complex protein Nup85</fullName>
    </recommendedName>
</protein>
<evidence type="ECO:0000256" key="4">
    <source>
        <dbReference type="ARBA" id="ARBA00022448"/>
    </source>
</evidence>
<comment type="caution">
    <text evidence="11">The sequence shown here is derived from an EMBL/GenBank/DDBJ whole genome shotgun (WGS) entry which is preliminary data.</text>
</comment>
<evidence type="ECO:0000256" key="7">
    <source>
        <dbReference type="ARBA" id="ARBA00023010"/>
    </source>
</evidence>
<keyword evidence="7 10" id="KW-0811">Translocation</keyword>
<evidence type="ECO:0000256" key="2">
    <source>
        <dbReference type="ARBA" id="ARBA00005573"/>
    </source>
</evidence>
<keyword evidence="6 10" id="KW-0653">Protein transport</keyword>
<organism evidence="11 12">
    <name type="scientific">Clavelina lepadiformis</name>
    <name type="common">Light-bulb sea squirt</name>
    <name type="synonym">Ascidia lepadiformis</name>
    <dbReference type="NCBI Taxonomy" id="159417"/>
    <lineage>
        <taxon>Eukaryota</taxon>
        <taxon>Metazoa</taxon>
        <taxon>Chordata</taxon>
        <taxon>Tunicata</taxon>
        <taxon>Ascidiacea</taxon>
        <taxon>Aplousobranchia</taxon>
        <taxon>Clavelinidae</taxon>
        <taxon>Clavelina</taxon>
    </lineage>
</organism>
<evidence type="ECO:0000256" key="8">
    <source>
        <dbReference type="ARBA" id="ARBA00023132"/>
    </source>
</evidence>
<evidence type="ECO:0000256" key="9">
    <source>
        <dbReference type="ARBA" id="ARBA00023242"/>
    </source>
</evidence>
<dbReference type="PANTHER" id="PTHR13373">
    <property type="entry name" value="FROUNT PROTEIN-RELATED"/>
    <property type="match status" value="1"/>
</dbReference>
<comment type="subcellular location">
    <subcellularLocation>
        <location evidence="1 10">Nucleus</location>
        <location evidence="1 10">Nuclear pore complex</location>
    </subcellularLocation>
</comment>
<comment type="function">
    <text evidence="10">Functions as a component of the nuclear pore complex (NPC).</text>
</comment>
<dbReference type="PANTHER" id="PTHR13373:SF21">
    <property type="entry name" value="NUCLEAR PORE COMPLEX PROTEIN NUP85"/>
    <property type="match status" value="1"/>
</dbReference>
<keyword evidence="4 10" id="KW-0813">Transport</keyword>
<keyword evidence="9 10" id="KW-0539">Nucleus</keyword>
<keyword evidence="8 10" id="KW-0906">Nuclear pore complex</keyword>
<proteinExistence type="inferred from homology"/>